<dbReference type="AlphaFoldDB" id="A0A815IIP9"/>
<feature type="region of interest" description="Disordered" evidence="1">
    <location>
        <begin position="396"/>
        <end position="427"/>
    </location>
</feature>
<dbReference type="GO" id="GO:0008270">
    <property type="term" value="F:zinc ion binding"/>
    <property type="evidence" value="ECO:0007669"/>
    <property type="project" value="InterPro"/>
</dbReference>
<gene>
    <name evidence="4" type="ORF">JXQ802_LOCUS49375</name>
    <name evidence="3" type="ORF">PYM288_LOCUS33277</name>
</gene>
<dbReference type="Proteomes" id="UP000663854">
    <property type="component" value="Unassembled WGS sequence"/>
</dbReference>
<proteinExistence type="predicted"/>
<sequence>MFANDDEDDDYNNNESYDEDQPQGYQALLDPDDEETFTVEEEEDEVDDHEEEIESIEEEGEEQVPVDDGQIKLFSCSLCSVSFSKFEVYREHYVSTEHRYKRRDEKKHLREGYVIETLPIEIFVNLLLYNKIPFESIQIDIQPIDFSVSGTLEYNNIKYEYQHVSSLNDLYQLLINKFNQDYEKHQLKMSPQSFFVARDNVWTVLRYCDDTEKSDEQIIKKVLDYCVYKNVEPERERLIAHSIQTWRMFHRQETKPGLWLFIPIDKLNYYRTRVNAYRIPPSNKTIKNAYYCTFCKRSYESAYTLEKHLGWKGHRDILRKRRQHELDNLLRLVTYLNFNQLTHEQRNGGIQQMAKTSDEYRLKYNLEPITIESIQNDIMHFDTQLAQQLMQNIHNQQGNNNNNNRFNYGYSRGRGRGRGRERQSFRGQTFRIRPNFHQQNAQNFKSGS</sequence>
<dbReference type="Proteomes" id="UP000663870">
    <property type="component" value="Unassembled WGS sequence"/>
</dbReference>
<dbReference type="SMART" id="SM00451">
    <property type="entry name" value="ZnF_U1"/>
    <property type="match status" value="2"/>
</dbReference>
<feature type="region of interest" description="Disordered" evidence="1">
    <location>
        <begin position="1"/>
        <end position="65"/>
    </location>
</feature>
<evidence type="ECO:0000259" key="2">
    <source>
        <dbReference type="PROSITE" id="PS00028"/>
    </source>
</evidence>
<dbReference type="SMART" id="SM00355">
    <property type="entry name" value="ZnF_C2H2"/>
    <property type="match status" value="2"/>
</dbReference>
<dbReference type="EMBL" id="CAJNOL010005859">
    <property type="protein sequence ID" value="CAF1610865.1"/>
    <property type="molecule type" value="Genomic_DNA"/>
</dbReference>
<feature type="compositionally biased region" description="Acidic residues" evidence="1">
    <location>
        <begin position="1"/>
        <end position="21"/>
    </location>
</feature>
<evidence type="ECO:0000313" key="4">
    <source>
        <dbReference type="EMBL" id="CAF1610865.1"/>
    </source>
</evidence>
<feature type="domain" description="C2H2-type" evidence="2">
    <location>
        <begin position="76"/>
        <end position="98"/>
    </location>
</feature>
<dbReference type="InterPro" id="IPR003604">
    <property type="entry name" value="Matrin/U1-like-C_Znf_C2H2"/>
</dbReference>
<dbReference type="GO" id="GO:0003676">
    <property type="term" value="F:nucleic acid binding"/>
    <property type="evidence" value="ECO:0007669"/>
    <property type="project" value="InterPro"/>
</dbReference>
<dbReference type="EMBL" id="CAJNOH010004432">
    <property type="protein sequence ID" value="CAF1369327.1"/>
    <property type="molecule type" value="Genomic_DNA"/>
</dbReference>
<feature type="domain" description="C2H2-type" evidence="2">
    <location>
        <begin position="292"/>
        <end position="314"/>
    </location>
</feature>
<dbReference type="SUPFAM" id="SSF57667">
    <property type="entry name" value="beta-beta-alpha zinc fingers"/>
    <property type="match status" value="2"/>
</dbReference>
<keyword evidence="6" id="KW-1185">Reference proteome</keyword>
<feature type="compositionally biased region" description="Low complexity" evidence="1">
    <location>
        <begin position="396"/>
        <end position="411"/>
    </location>
</feature>
<reference evidence="3" key="1">
    <citation type="submission" date="2021-02" db="EMBL/GenBank/DDBJ databases">
        <authorList>
            <person name="Nowell W R."/>
        </authorList>
    </citation>
    <scope>NUCLEOTIDE SEQUENCE</scope>
</reference>
<organism evidence="3 5">
    <name type="scientific">Rotaria sordida</name>
    <dbReference type="NCBI Taxonomy" id="392033"/>
    <lineage>
        <taxon>Eukaryota</taxon>
        <taxon>Metazoa</taxon>
        <taxon>Spiralia</taxon>
        <taxon>Gnathifera</taxon>
        <taxon>Rotifera</taxon>
        <taxon>Eurotatoria</taxon>
        <taxon>Bdelloidea</taxon>
        <taxon>Philodinida</taxon>
        <taxon>Philodinidae</taxon>
        <taxon>Rotaria</taxon>
    </lineage>
</organism>
<evidence type="ECO:0000256" key="1">
    <source>
        <dbReference type="SAM" id="MobiDB-lite"/>
    </source>
</evidence>
<evidence type="ECO:0000313" key="6">
    <source>
        <dbReference type="Proteomes" id="UP000663870"/>
    </source>
</evidence>
<dbReference type="InterPro" id="IPR013087">
    <property type="entry name" value="Znf_C2H2_type"/>
</dbReference>
<dbReference type="PROSITE" id="PS00028">
    <property type="entry name" value="ZINC_FINGER_C2H2_1"/>
    <property type="match status" value="2"/>
</dbReference>
<evidence type="ECO:0000313" key="3">
    <source>
        <dbReference type="EMBL" id="CAF1369327.1"/>
    </source>
</evidence>
<accession>A0A815IIP9</accession>
<dbReference type="InterPro" id="IPR036236">
    <property type="entry name" value="Znf_C2H2_sf"/>
</dbReference>
<feature type="compositionally biased region" description="Acidic residues" evidence="1">
    <location>
        <begin position="30"/>
        <end position="65"/>
    </location>
</feature>
<protein>
    <recommendedName>
        <fullName evidence="2">C2H2-type domain-containing protein</fullName>
    </recommendedName>
</protein>
<evidence type="ECO:0000313" key="5">
    <source>
        <dbReference type="Proteomes" id="UP000663854"/>
    </source>
</evidence>
<dbReference type="Gene3D" id="3.30.160.60">
    <property type="entry name" value="Classic Zinc Finger"/>
    <property type="match status" value="1"/>
</dbReference>
<name>A0A815IIP9_9BILA</name>
<comment type="caution">
    <text evidence="3">The sequence shown here is derived from an EMBL/GenBank/DDBJ whole genome shotgun (WGS) entry which is preliminary data.</text>
</comment>